<dbReference type="InterPro" id="IPR055198">
    <property type="entry name" value="NSD_PHD"/>
</dbReference>
<dbReference type="SUPFAM" id="SSF57903">
    <property type="entry name" value="FYVE/PHD zinc finger"/>
    <property type="match status" value="1"/>
</dbReference>
<dbReference type="Proteomes" id="UP001300502">
    <property type="component" value="Unassembled WGS sequence"/>
</dbReference>
<dbReference type="Gene3D" id="3.30.40.10">
    <property type="entry name" value="Zinc/RING finger domain, C3HC4 (zinc finger)"/>
    <property type="match status" value="2"/>
</dbReference>
<evidence type="ECO:0000256" key="5">
    <source>
        <dbReference type="ARBA" id="ARBA00022833"/>
    </source>
</evidence>
<evidence type="ECO:0000313" key="11">
    <source>
        <dbReference type="Proteomes" id="UP001300502"/>
    </source>
</evidence>
<dbReference type="PROSITE" id="PS50016">
    <property type="entry name" value="ZF_PHD_2"/>
    <property type="match status" value="1"/>
</dbReference>
<dbReference type="InterPro" id="IPR001965">
    <property type="entry name" value="Znf_PHD"/>
</dbReference>
<dbReference type="InterPro" id="IPR019787">
    <property type="entry name" value="Znf_PHD-finger"/>
</dbReference>
<dbReference type="SMART" id="SM00249">
    <property type="entry name" value="PHD"/>
    <property type="match status" value="3"/>
</dbReference>
<proteinExistence type="predicted"/>
<protein>
    <recommendedName>
        <fullName evidence="9">PHD-type domain-containing protein</fullName>
    </recommendedName>
</protein>
<comment type="caution">
    <text evidence="10">The sequence shown here is derived from an EMBL/GenBank/DDBJ whole genome shotgun (WGS) entry which is preliminary data.</text>
</comment>
<feature type="region of interest" description="Disordered" evidence="8">
    <location>
        <begin position="211"/>
        <end position="304"/>
    </location>
</feature>
<feature type="compositionally biased region" description="Polar residues" evidence="8">
    <location>
        <begin position="268"/>
        <end position="283"/>
    </location>
</feature>
<feature type="compositionally biased region" description="Low complexity" evidence="8">
    <location>
        <begin position="515"/>
        <end position="525"/>
    </location>
</feature>
<dbReference type="Pfam" id="PF12047">
    <property type="entry name" value="DNMT1-RFD"/>
    <property type="match status" value="1"/>
</dbReference>
<dbReference type="InterPro" id="IPR055197">
    <property type="entry name" value="PHDvar_NSD"/>
</dbReference>
<dbReference type="Pfam" id="PF23004">
    <property type="entry name" value="PHDvar_NSD"/>
    <property type="match status" value="1"/>
</dbReference>
<keyword evidence="4 7" id="KW-0863">Zinc-finger</keyword>
<dbReference type="PROSITE" id="PS01359">
    <property type="entry name" value="ZF_PHD_1"/>
    <property type="match status" value="1"/>
</dbReference>
<feature type="compositionally biased region" description="Basic and acidic residues" evidence="8">
    <location>
        <begin position="234"/>
        <end position="245"/>
    </location>
</feature>
<evidence type="ECO:0000256" key="4">
    <source>
        <dbReference type="ARBA" id="ARBA00022771"/>
    </source>
</evidence>
<keyword evidence="3" id="KW-0677">Repeat</keyword>
<evidence type="ECO:0000256" key="8">
    <source>
        <dbReference type="SAM" id="MobiDB-lite"/>
    </source>
</evidence>
<evidence type="ECO:0000256" key="3">
    <source>
        <dbReference type="ARBA" id="ARBA00022737"/>
    </source>
</evidence>
<dbReference type="GO" id="GO:0006338">
    <property type="term" value="P:chromatin remodeling"/>
    <property type="evidence" value="ECO:0007669"/>
    <property type="project" value="UniProtKB-ARBA"/>
</dbReference>
<evidence type="ECO:0000259" key="9">
    <source>
        <dbReference type="PROSITE" id="PS50016"/>
    </source>
</evidence>
<comment type="subcellular location">
    <subcellularLocation>
        <location evidence="1">Nucleus</location>
    </subcellularLocation>
</comment>
<keyword evidence="2" id="KW-0479">Metal-binding</keyword>
<dbReference type="PANTHER" id="PTHR46235">
    <property type="entry name" value="PHD FINGER-CONTAINING PROTEIN DDB_G0268158"/>
    <property type="match status" value="1"/>
</dbReference>
<dbReference type="InterPro" id="IPR022702">
    <property type="entry name" value="Cytosine_MeTrfase1_RFD"/>
</dbReference>
<dbReference type="CDD" id="cd15566">
    <property type="entry name" value="PHD3_NSD"/>
    <property type="match status" value="1"/>
</dbReference>
<dbReference type="GO" id="GO:0005634">
    <property type="term" value="C:nucleus"/>
    <property type="evidence" value="ECO:0007669"/>
    <property type="project" value="UniProtKB-SubCell"/>
</dbReference>
<dbReference type="InterPro" id="IPR013083">
    <property type="entry name" value="Znf_RING/FYVE/PHD"/>
</dbReference>
<name>A0AAV9IM61_9RHOD</name>
<reference evidence="10 11" key="1">
    <citation type="submission" date="2022-07" db="EMBL/GenBank/DDBJ databases">
        <title>Genome-wide signatures of adaptation to extreme environments.</title>
        <authorList>
            <person name="Cho C.H."/>
            <person name="Yoon H.S."/>
        </authorList>
    </citation>
    <scope>NUCLEOTIDE SEQUENCE [LARGE SCALE GENOMIC DNA]</scope>
    <source>
        <strain evidence="10 11">108.79 E11</strain>
    </source>
</reference>
<dbReference type="EMBL" id="JANCYU010000067">
    <property type="protein sequence ID" value="KAK4528625.1"/>
    <property type="molecule type" value="Genomic_DNA"/>
</dbReference>
<keyword evidence="11" id="KW-1185">Reference proteome</keyword>
<evidence type="ECO:0000313" key="10">
    <source>
        <dbReference type="EMBL" id="KAK4528625.1"/>
    </source>
</evidence>
<sequence>MPPRTERAVEEESVGKEYDVVHEDGEILRELDLFTLRDSKGNLVPLDLLDQPPKKRPALQATGYLLPPEEKVTNEKSKANKETSKLPKLRVRLAKVTDWCVEYGAFPALWIQTTDKWYRLHRPAPGYEPFFEKAERKFLYSCALVDIIGSLLREGKHVSVRRVTKALQNRGLSLEYLRNNADLLNFVRDQLESLGDPLILETEFVQYLKNPSSLSETTEKPKSVPQTEHRRKRISEEQRSNHVEEYSPAPRSTRKRERDSEELHNENHTSIPLSRKQVIQETESASGSHSSWRSRRKRPLVENSKQENEAVVLPVIEFGKYERPRRGREVKLSDWNGKECFSVILTLVELLHVLSEDTYFDELCLSSKVPNRSLDWKTVGRAVMEPWKYDIFGELMACLVRFLMAASGMEARRDAVDWLTWQEFMRDYFLKRPNGKTFLENDDDFASILETMSRVDYVELSQDTRLVVVERLVDAVVDTEVFREKINEATGYQPEANGNIIYEDSYESPEEDDSSSYSDVDNSGSEQEDEASSQGNTNETKQKTEEVSKKAALPERVDSVPFRVRGVCAGKDREGALYYIIGRGSCLAVFSHLQHSPGSDDSDWFVAETRDEIVELLESLDNKNIVEEKLVTNLQNLALREWKPKSASDQNSDNYDFSDKVFGNLSPDNPEEEFFLRTNIQGQYLPKSHLLIQKALLFCEPKLPFWLRQKTEYLGFRSKEEREYWLQDVEEATSVEQLKQCLIEFYDIMCYDLLASPSGSQELLNFFHIPVSWSEEQARHVRRSTQDAKNPTQLFIAVRFFFSSILIPLCRECKTQEIPASEYSKRRKDIILSKRNEGHPGESDLVEFATFSRGDSLIYCRTGHLSHYYEKLLPFAELHIEEIGPLKSVQRGVVEHVNFYKGPSFAIQVVRLLLMDEAETEESFFRLDCFCRADAFLSDYLMKERIYMKSLERRWSEGDEFESFFIKDGMLIARRGVVIKGLAMAPEGYPGSEAMRKNGETSGSNAMANGLAFLAPDGSFIEQESPMQVDANLETGPKGDEREDQSLEDLVVGNYEKKDAGDENLSDVSFEEEEDRIQKLWNSFVGIEESEPGKENNMENIVVPEERLDLAVDTNPESLALIDEFYGGYEDMYNFNQFQVGVETRARSLRSHAALEEESGKSEGVGALRKRPGEWDPWESIEVTWIQPIDTNMEAFRFLSPWELYPLHQQGISFVYHPLICRPHMKEANSGVRIGSGRNMRAETMSARKSSTFRMEGSRSHDRRSTNYNVVKRKRIDLSSAYCLTCELPMEDASNPLIACDGPCQKTFHYECAPGDESERPPIESIELYASDERPLWQCHNCTSGEHICFSCGRPGHIADANDPLRKCSLGSCGRFYHNSCAQQEPLARLASDGNWFRCPQHYCVVCEESGDSRPMIKCIYCPRAWHVQCAHGEGLDMITMKFARCPAHKRR</sequence>
<dbReference type="Pfam" id="PF22908">
    <property type="entry name" value="PHD_NSD"/>
    <property type="match status" value="1"/>
</dbReference>
<evidence type="ECO:0000256" key="1">
    <source>
        <dbReference type="ARBA" id="ARBA00004123"/>
    </source>
</evidence>
<keyword evidence="6" id="KW-0539">Nucleus</keyword>
<evidence type="ECO:0000256" key="2">
    <source>
        <dbReference type="ARBA" id="ARBA00022723"/>
    </source>
</evidence>
<dbReference type="InterPro" id="IPR011011">
    <property type="entry name" value="Znf_FYVE_PHD"/>
</dbReference>
<dbReference type="GO" id="GO:0008270">
    <property type="term" value="F:zinc ion binding"/>
    <property type="evidence" value="ECO:0007669"/>
    <property type="project" value="UniProtKB-KW"/>
</dbReference>
<feature type="compositionally biased region" description="Basic and acidic residues" evidence="8">
    <location>
        <begin position="256"/>
        <end position="267"/>
    </location>
</feature>
<evidence type="ECO:0000256" key="7">
    <source>
        <dbReference type="PROSITE-ProRule" id="PRU00146"/>
    </source>
</evidence>
<evidence type="ECO:0000256" key="6">
    <source>
        <dbReference type="ARBA" id="ARBA00023242"/>
    </source>
</evidence>
<dbReference type="InterPro" id="IPR019786">
    <property type="entry name" value="Zinc_finger_PHD-type_CS"/>
</dbReference>
<organism evidence="10 11">
    <name type="scientific">Galdieria yellowstonensis</name>
    <dbReference type="NCBI Taxonomy" id="3028027"/>
    <lineage>
        <taxon>Eukaryota</taxon>
        <taxon>Rhodophyta</taxon>
        <taxon>Bangiophyceae</taxon>
        <taxon>Galdieriales</taxon>
        <taxon>Galdieriaceae</taxon>
        <taxon>Galdieria</taxon>
    </lineage>
</organism>
<feature type="region of interest" description="Disordered" evidence="8">
    <location>
        <begin position="1240"/>
        <end position="1260"/>
    </location>
</feature>
<dbReference type="CDD" id="cd15565">
    <property type="entry name" value="PHD2_NSD"/>
    <property type="match status" value="1"/>
</dbReference>
<feature type="compositionally biased region" description="Basic and acidic residues" evidence="8">
    <location>
        <begin position="540"/>
        <end position="552"/>
    </location>
</feature>
<gene>
    <name evidence="10" type="ORF">GAYE_SCF62G6570</name>
</gene>
<keyword evidence="5" id="KW-0862">Zinc</keyword>
<feature type="domain" description="PHD-type" evidence="9">
    <location>
        <begin position="1280"/>
        <end position="1345"/>
    </location>
</feature>
<dbReference type="PANTHER" id="PTHR46235:SF3">
    <property type="entry name" value="PHD FINGER-CONTAINING PROTEIN DDB_G0268158"/>
    <property type="match status" value="1"/>
</dbReference>
<feature type="region of interest" description="Disordered" evidence="8">
    <location>
        <begin position="506"/>
        <end position="552"/>
    </location>
</feature>
<accession>A0AAV9IM61</accession>